<evidence type="ECO:0000256" key="3">
    <source>
        <dbReference type="ARBA" id="ARBA00022448"/>
    </source>
</evidence>
<keyword evidence="5" id="KW-0677">Repeat</keyword>
<dbReference type="InterPro" id="IPR018108">
    <property type="entry name" value="MCP_transmembrane"/>
</dbReference>
<dbReference type="EMBL" id="LCWV01000007">
    <property type="protein sequence ID" value="PWI71324.1"/>
    <property type="molecule type" value="Genomic_DNA"/>
</dbReference>
<evidence type="ECO:0000256" key="10">
    <source>
        <dbReference type="RuleBase" id="RU000488"/>
    </source>
</evidence>
<dbReference type="InterPro" id="IPR002765">
    <property type="entry name" value="UPF0145_YbjQ-like"/>
</dbReference>
<dbReference type="Proteomes" id="UP000245956">
    <property type="component" value="Unassembled WGS sequence"/>
</dbReference>
<accession>A0A2U3EA10</accession>
<evidence type="ECO:0008006" key="13">
    <source>
        <dbReference type="Google" id="ProtNLM"/>
    </source>
</evidence>
<evidence type="ECO:0000256" key="4">
    <source>
        <dbReference type="ARBA" id="ARBA00022692"/>
    </source>
</evidence>
<dbReference type="GO" id="GO:0016020">
    <property type="term" value="C:membrane"/>
    <property type="evidence" value="ECO:0007669"/>
    <property type="project" value="UniProtKB-SubCell"/>
</dbReference>
<feature type="repeat" description="Solcar" evidence="9">
    <location>
        <begin position="316"/>
        <end position="407"/>
    </location>
</feature>
<evidence type="ECO:0000313" key="12">
    <source>
        <dbReference type="Proteomes" id="UP000245956"/>
    </source>
</evidence>
<reference evidence="11 12" key="1">
    <citation type="journal article" date="2016" name="Front. Microbiol.">
        <title>Genome and transcriptome sequences reveal the specific parasitism of the nematophagous Purpureocillium lilacinum 36-1.</title>
        <authorList>
            <person name="Xie J."/>
            <person name="Li S."/>
            <person name="Mo C."/>
            <person name="Xiao X."/>
            <person name="Peng D."/>
            <person name="Wang G."/>
            <person name="Xiao Y."/>
        </authorList>
    </citation>
    <scope>NUCLEOTIDE SEQUENCE [LARGE SCALE GENOMIC DNA]</scope>
    <source>
        <strain evidence="11 12">36-1</strain>
    </source>
</reference>
<feature type="repeat" description="Solcar" evidence="9">
    <location>
        <begin position="425"/>
        <end position="515"/>
    </location>
</feature>
<dbReference type="Gene3D" id="3.30.110.70">
    <property type="entry name" value="Hypothetical protein apc22750. Chain B"/>
    <property type="match status" value="1"/>
</dbReference>
<comment type="similarity">
    <text evidence="2 10">Belongs to the mitochondrial carrier (TC 2.A.29) family.</text>
</comment>
<evidence type="ECO:0000313" key="11">
    <source>
        <dbReference type="EMBL" id="PWI71324.1"/>
    </source>
</evidence>
<dbReference type="InterPro" id="IPR023395">
    <property type="entry name" value="MCP_dom_sf"/>
</dbReference>
<dbReference type="Pfam" id="PF00153">
    <property type="entry name" value="Mito_carr"/>
    <property type="match status" value="3"/>
</dbReference>
<evidence type="ECO:0000256" key="5">
    <source>
        <dbReference type="ARBA" id="ARBA00022737"/>
    </source>
</evidence>
<sequence>MGFGAKEKTPEEVAHIPPQLSDLHCFTETEGVITTTMMDLPGYRVEKVLGTVYGISVRSRNIAASLGMVMKSFAGGELRWFTSMLYSCRNDSISRVVDECKRRGGNAIICLRFDAGDMGGFAQTAAYGTACIVRRIDDAVTRGWRGHAHPAAARDRVSQRASEMPLGIDSGKAMRFDERSATNHAIVPPSIAGARSVTTGQAVSRMLYRPNRPIECHQTHHAGQTVVPIMEIYAAGAVAAFTVDVLVYPLDTLKTRYQSQDYIKTYAPGSSNKALAIRGLYQGIGSVVLATLPAAGLFFSTYEHAKEVIGRTVPVHDALVHSSASAVAEMASCLVLAPAEVIKQNAQMLREDPSSRNANKSTSLQAFRQIAGPGAPGRMFSGYTALVARNLPFTALQFPVFEHMRSHLWESRLRDRADQSKGVGETGLVAGASAGSAGAFAAFVTTPSDVVKTRMMLMGPDDTIERSKKGAWSVTKQIYHERGLKGFFRGGLFRSAWTALGSSLYLGTYDMAKLWLKRRRPEIDDSIGL</sequence>
<keyword evidence="4 9" id="KW-0812">Transmembrane</keyword>
<gene>
    <name evidence="11" type="ORF">PCL_11418</name>
</gene>
<dbReference type="PANTHER" id="PTHR45667">
    <property type="entry name" value="S-ADENOSYLMETHIONINE MITOCHONDRIAL CARRIER PROTEIN"/>
    <property type="match status" value="1"/>
</dbReference>
<organism evidence="11 12">
    <name type="scientific">Purpureocillium lilacinum</name>
    <name type="common">Paecilomyces lilacinus</name>
    <dbReference type="NCBI Taxonomy" id="33203"/>
    <lineage>
        <taxon>Eukaryota</taxon>
        <taxon>Fungi</taxon>
        <taxon>Dikarya</taxon>
        <taxon>Ascomycota</taxon>
        <taxon>Pezizomycotina</taxon>
        <taxon>Sordariomycetes</taxon>
        <taxon>Hypocreomycetidae</taxon>
        <taxon>Hypocreales</taxon>
        <taxon>Ophiocordycipitaceae</taxon>
        <taxon>Purpureocillium</taxon>
    </lineage>
</organism>
<comment type="subcellular location">
    <subcellularLocation>
        <location evidence="1">Membrane</location>
        <topology evidence="1">Multi-pass membrane protein</topology>
    </subcellularLocation>
</comment>
<dbReference type="SUPFAM" id="SSF117782">
    <property type="entry name" value="YbjQ-like"/>
    <property type="match status" value="1"/>
</dbReference>
<dbReference type="SUPFAM" id="SSF103506">
    <property type="entry name" value="Mitochondrial carrier"/>
    <property type="match status" value="1"/>
</dbReference>
<proteinExistence type="inferred from homology"/>
<protein>
    <recommendedName>
        <fullName evidence="13">Mitochondrial carrier protein</fullName>
    </recommendedName>
</protein>
<keyword evidence="8 9" id="KW-0472">Membrane</keyword>
<keyword evidence="7" id="KW-1133">Transmembrane helix</keyword>
<keyword evidence="6" id="KW-0496">Mitochondrion</keyword>
<keyword evidence="6" id="KW-0999">Mitochondrion inner membrane</keyword>
<evidence type="ECO:0000256" key="1">
    <source>
        <dbReference type="ARBA" id="ARBA00004141"/>
    </source>
</evidence>
<evidence type="ECO:0000256" key="8">
    <source>
        <dbReference type="ARBA" id="ARBA00023136"/>
    </source>
</evidence>
<dbReference type="AlphaFoldDB" id="A0A2U3EA10"/>
<comment type="caution">
    <text evidence="11">The sequence shown here is derived from an EMBL/GenBank/DDBJ whole genome shotgun (WGS) entry which is preliminary data.</text>
</comment>
<evidence type="ECO:0000256" key="9">
    <source>
        <dbReference type="PROSITE-ProRule" id="PRU00282"/>
    </source>
</evidence>
<dbReference type="Gene3D" id="1.50.40.10">
    <property type="entry name" value="Mitochondrial carrier domain"/>
    <property type="match status" value="1"/>
</dbReference>
<evidence type="ECO:0000256" key="2">
    <source>
        <dbReference type="ARBA" id="ARBA00006375"/>
    </source>
</evidence>
<keyword evidence="3 10" id="KW-0813">Transport</keyword>
<evidence type="ECO:0000256" key="6">
    <source>
        <dbReference type="ARBA" id="ARBA00022792"/>
    </source>
</evidence>
<feature type="repeat" description="Solcar" evidence="9">
    <location>
        <begin position="227"/>
        <end position="308"/>
    </location>
</feature>
<name>A0A2U3EA10_PURLI</name>
<dbReference type="PROSITE" id="PS50920">
    <property type="entry name" value="SOLCAR"/>
    <property type="match status" value="3"/>
</dbReference>
<dbReference type="InterPro" id="IPR035439">
    <property type="entry name" value="UPF0145_dom_sf"/>
</dbReference>
<dbReference type="Pfam" id="PF01906">
    <property type="entry name" value="YbjQ_1"/>
    <property type="match status" value="1"/>
</dbReference>
<evidence type="ECO:0000256" key="7">
    <source>
        <dbReference type="ARBA" id="ARBA00022989"/>
    </source>
</evidence>